<dbReference type="eggNOG" id="KOG0298">
    <property type="taxonomic scope" value="Eukaryota"/>
</dbReference>
<dbReference type="InterPro" id="IPR029063">
    <property type="entry name" value="SAM-dependent_MTases_sf"/>
</dbReference>
<gene>
    <name evidence="8" type="ORF">SETTUDRAFT_171898</name>
</gene>
<evidence type="ECO:0000256" key="4">
    <source>
        <dbReference type="ARBA" id="ARBA00022801"/>
    </source>
</evidence>
<keyword evidence="2" id="KW-0808">Transferase</keyword>
<dbReference type="Gene3D" id="3.40.50.10810">
    <property type="entry name" value="Tandem AAA-ATPase domain"/>
    <property type="match status" value="2"/>
</dbReference>
<keyword evidence="3" id="KW-0547">Nucleotide-binding</keyword>
<keyword evidence="9" id="KW-1185">Reference proteome</keyword>
<dbReference type="RefSeq" id="XP_008027407.1">
    <property type="nucleotide sequence ID" value="XM_008029216.1"/>
</dbReference>
<dbReference type="GO" id="GO:0032259">
    <property type="term" value="P:methylation"/>
    <property type="evidence" value="ECO:0007669"/>
    <property type="project" value="UniProtKB-KW"/>
</dbReference>
<evidence type="ECO:0000256" key="5">
    <source>
        <dbReference type="ARBA" id="ARBA00022840"/>
    </source>
</evidence>
<evidence type="ECO:0000313" key="9">
    <source>
        <dbReference type="Proteomes" id="UP000016935"/>
    </source>
</evidence>
<dbReference type="InterPro" id="IPR000330">
    <property type="entry name" value="SNF2_N"/>
</dbReference>
<dbReference type="Proteomes" id="UP000016935">
    <property type="component" value="Unassembled WGS sequence"/>
</dbReference>
<dbReference type="InterPro" id="IPR014001">
    <property type="entry name" value="Helicase_ATP-bd"/>
</dbReference>
<evidence type="ECO:0000313" key="8">
    <source>
        <dbReference type="EMBL" id="EOA84885.1"/>
    </source>
</evidence>
<dbReference type="Pfam" id="PF00145">
    <property type="entry name" value="DNA_methylase"/>
    <property type="match status" value="1"/>
</dbReference>
<feature type="region of interest" description="Disordered" evidence="6">
    <location>
        <begin position="31"/>
        <end position="58"/>
    </location>
</feature>
<reference evidence="8 9" key="2">
    <citation type="journal article" date="2013" name="PLoS Genet.">
        <title>Comparative genome structure, secondary metabolite, and effector coding capacity across Cochliobolus pathogens.</title>
        <authorList>
            <person name="Condon B.J."/>
            <person name="Leng Y."/>
            <person name="Wu D."/>
            <person name="Bushley K.E."/>
            <person name="Ohm R.A."/>
            <person name="Otillar R."/>
            <person name="Martin J."/>
            <person name="Schackwitz W."/>
            <person name="Grimwood J."/>
            <person name="MohdZainudin N."/>
            <person name="Xue C."/>
            <person name="Wang R."/>
            <person name="Manning V.A."/>
            <person name="Dhillon B."/>
            <person name="Tu Z.J."/>
            <person name="Steffenson B.J."/>
            <person name="Salamov A."/>
            <person name="Sun H."/>
            <person name="Lowry S."/>
            <person name="LaButti K."/>
            <person name="Han J."/>
            <person name="Copeland A."/>
            <person name="Lindquist E."/>
            <person name="Barry K."/>
            <person name="Schmutz J."/>
            <person name="Baker S.E."/>
            <person name="Ciuffetti L.M."/>
            <person name="Grigoriev I.V."/>
            <person name="Zhong S."/>
            <person name="Turgeon B.G."/>
        </authorList>
    </citation>
    <scope>NUCLEOTIDE SEQUENCE [LARGE SCALE GENOMIC DNA]</scope>
    <source>
        <strain evidence="9">28A</strain>
    </source>
</reference>
<name>R0II72_EXST2</name>
<evidence type="ECO:0000259" key="7">
    <source>
        <dbReference type="SMART" id="SM00487"/>
    </source>
</evidence>
<dbReference type="CDD" id="cd18793">
    <property type="entry name" value="SF2_C_SNF"/>
    <property type="match status" value="1"/>
</dbReference>
<dbReference type="Gene3D" id="3.40.50.150">
    <property type="entry name" value="Vaccinia Virus protein VP39"/>
    <property type="match status" value="1"/>
</dbReference>
<dbReference type="Gene3D" id="3.40.50.300">
    <property type="entry name" value="P-loop containing nucleotide triphosphate hydrolases"/>
    <property type="match status" value="1"/>
</dbReference>
<evidence type="ECO:0000256" key="3">
    <source>
        <dbReference type="ARBA" id="ARBA00022741"/>
    </source>
</evidence>
<accession>R0II72</accession>
<protein>
    <recommendedName>
        <fullName evidence="7">Helicase ATP-binding domain-containing protein</fullName>
    </recommendedName>
</protein>
<dbReference type="InterPro" id="IPR038718">
    <property type="entry name" value="SNF2-like_sf"/>
</dbReference>
<dbReference type="Pfam" id="PF00176">
    <property type="entry name" value="SNF2-rel_dom"/>
    <property type="match status" value="1"/>
</dbReference>
<dbReference type="InterPro" id="IPR050628">
    <property type="entry name" value="SNF2_RAD54_helicase_TF"/>
</dbReference>
<dbReference type="InterPro" id="IPR001525">
    <property type="entry name" value="C5_MeTfrase"/>
</dbReference>
<dbReference type="SUPFAM" id="SSF52540">
    <property type="entry name" value="P-loop containing nucleoside triphosphate hydrolases"/>
    <property type="match status" value="2"/>
</dbReference>
<feature type="compositionally biased region" description="Polar residues" evidence="6">
    <location>
        <begin position="47"/>
        <end position="58"/>
    </location>
</feature>
<sequence length="2012" mass="226009">MASTNTRKRRRVTDDCPIPGWDGDTIAVTPYCPNASTPPVEHPESAGTRTDSSGARQTQTALDINESTRAKRGVDLTLPPLSSIEACISHMAEKAVELGLLASIDHLKGRPIRIATMCSGTEAPLLALDLISKALEKKGHPPIKFQQEFSAEIEVIKQAFIERNFHPKILFRDVRDFLRDCATTATTAYGAEVDIPTLIDILIAGFVCKDLSRLNNQGKTLEEGGESGDTWMAVYTYVKRFRPSLVLLENVKSEKATWDDVVLRFGEIGYEAAWVFCDTKNYYLPQTRERMYMVAIERSLFGEGVDHAVGHWKDILQKLQRQCSSPYEEFLPQSLTEASGYSAPKSEVDWALCKLRNDHIRSEKRLGILSPVSRRNPNGTVMPPDFADRKFYNSQSSRVHDAIDIAHLENAQKGYDSLYKMSLWDVSQNVDRFRAELGIAPCLTPSGQDFASNRQRTLNGSELLVLQGMPLSNLILANETQRDLQNLAGNAMSTTVIGASLISALISGSKAFRPGSLMIQHEASVGETAVTQVPVVMQPKSMRKTRLKPRRYQLDLKELRRDAKLSEQMCICEGKHLTTRSGIRICSECGHSACTSCAGNPKHVYEETVLSDSRKRSPHDFINRWRPELPERLRFELYPIHRLACEVPASDPILSSYLQLLCEAQNLSRHFCIKNFIREHQYWRITYAAPLASVELRVGRKLEWFVFLRCPPDLPGDSPLRSFLKSPIAHGIVSRSLFDVDWKARFPCSKEVELRISGSNERLPSWRNRLGLQDYKEETVPAFLEVQSSALEPSAITGKYEHLPHCGTASSSLYKKLADDCMFLFLDPDPIGTADHDSFVFSRDHSKKHFNDSRITPASLNPSWRPWHIGQGSHTVNASIADIWLPATLELRPARVSLDVGFLDEQSLGDSCIPECSHALIFLDVVVHPSVAVQKASWILERPRSLPACFSWQLIDSKDTGECPCAPPYPKLNWSVNAKGVATAHEDRRAAATFERAIKQRPPVFHLETSSSASGTRLQVALNVMSLVHRARRRLSGMEQAVKTSWRLVTNHSNSPCQTFAKFKLQSNANDASKTNGVAPTYLRGVQLRSLQWMTEQEVGRKVALIETEEAIHEGLGWRVEAQAETERLVRGGVLADQPSFGKTVATIGLIQNEFDTKTTEAILQSNQSSKATRIPGLLDSVATLVVCPPHIAQQWRSQLEKFLPADQFKSYNVLVIENHADIGELSIEELLASRVVVVSWTLFAQEEYLSELAHVVALPEPSMASRRGVEAWMKRASKEIPSQLSVYKSHGYLELQRVTKELMNERLQQPEFMATLPLKVRHGSAYQSFSTIQSTECIPKAPELLKEKTRSDSRLLPLLHLFQFNRIVVDEYHYLSDTKKTEMSIIATSIKHIAAYKRWLLSGTPALANFSDVNQIASFLGISLGRYCPGGSAVTGSTERSANIDQTDLESFISQTEVMSRQWHEARHMRAQRFLDDFVRQNEAELQHIPCVENLAPVSLDAAHYAVYVELSQHLISQRMQIKKTKKNNADRASRLNESLDNSASAEDALLKSALLFETGDDESGLELLMNKRSQQLQNTESELVQLLSGLDHLMQGEKRRLDETNSKPSAEQRITDLYNHFKKDISMFNWLGDEEASTVVRNMLAKANASPALGFPELVTAKKEQRSRLSKQRLSQLREVSLEFAQRMRSQRFVQSIRKYLQTQMPSQGNHSQCSSPSCAGTVEQSQLYLIPYCGHTACMVCLESRLDDERCVHPGCAAYATDTNLIRMADLGSDEGQTTGQSSGRKLDAVISIINNMPKSDQAIVFAPNEEIISILEQVFKHANIPYLLPSRNKRSAQVIEEFKSNNTKMKKKLLVLNLGSEFAAGANLTNANHIIFVSPLLARSQCEYDSTMAQAIARSRRYGQEKKVYIYHVIAQRTIDVDILEHHQRRSDAITTMNATTQMAGSSSSKKERTRLVRNRKGEMMLVPRSWLVDVSKRKALDIGETPEKFTSLISFSETFERDYDEDE</sequence>
<dbReference type="InterPro" id="IPR049730">
    <property type="entry name" value="SNF2/RAD54-like_C"/>
</dbReference>
<dbReference type="STRING" id="671987.R0II72"/>
<dbReference type="EMBL" id="KB908703">
    <property type="protein sequence ID" value="EOA84885.1"/>
    <property type="molecule type" value="Genomic_DNA"/>
</dbReference>
<dbReference type="GO" id="GO:0016787">
    <property type="term" value="F:hydrolase activity"/>
    <property type="evidence" value="ECO:0007669"/>
    <property type="project" value="UniProtKB-KW"/>
</dbReference>
<dbReference type="GeneID" id="19401142"/>
<dbReference type="SMART" id="SM00487">
    <property type="entry name" value="DEXDc"/>
    <property type="match status" value="1"/>
</dbReference>
<evidence type="ECO:0000256" key="1">
    <source>
        <dbReference type="ARBA" id="ARBA00022603"/>
    </source>
</evidence>
<dbReference type="OrthoDB" id="423221at2759"/>
<dbReference type="GO" id="GO:0008094">
    <property type="term" value="F:ATP-dependent activity, acting on DNA"/>
    <property type="evidence" value="ECO:0007669"/>
    <property type="project" value="TreeGrafter"/>
</dbReference>
<keyword evidence="4" id="KW-0378">Hydrolase</keyword>
<keyword evidence="5" id="KW-0067">ATP-binding</keyword>
<proteinExistence type="predicted"/>
<dbReference type="PANTHER" id="PTHR45626:SF26">
    <property type="entry name" value="FAMILY HELICASE, PUTATIVE (AFU_ORTHOLOGUE AFUA_2G09120)-RELATED"/>
    <property type="match status" value="1"/>
</dbReference>
<dbReference type="GO" id="GO:0005634">
    <property type="term" value="C:nucleus"/>
    <property type="evidence" value="ECO:0007669"/>
    <property type="project" value="TreeGrafter"/>
</dbReference>
<dbReference type="GO" id="GO:0006281">
    <property type="term" value="P:DNA repair"/>
    <property type="evidence" value="ECO:0007669"/>
    <property type="project" value="TreeGrafter"/>
</dbReference>
<feature type="domain" description="Helicase ATP-binding" evidence="7">
    <location>
        <begin position="1079"/>
        <end position="1441"/>
    </location>
</feature>
<dbReference type="GO" id="GO:0008168">
    <property type="term" value="F:methyltransferase activity"/>
    <property type="evidence" value="ECO:0007669"/>
    <property type="project" value="UniProtKB-KW"/>
</dbReference>
<dbReference type="GO" id="GO:0005524">
    <property type="term" value="F:ATP binding"/>
    <property type="evidence" value="ECO:0007669"/>
    <property type="project" value="UniProtKB-KW"/>
</dbReference>
<evidence type="ECO:0000256" key="6">
    <source>
        <dbReference type="SAM" id="MobiDB-lite"/>
    </source>
</evidence>
<evidence type="ECO:0000256" key="2">
    <source>
        <dbReference type="ARBA" id="ARBA00022679"/>
    </source>
</evidence>
<dbReference type="PANTHER" id="PTHR45626">
    <property type="entry name" value="TRANSCRIPTION TERMINATION FACTOR 2-RELATED"/>
    <property type="match status" value="1"/>
</dbReference>
<dbReference type="InterPro" id="IPR027417">
    <property type="entry name" value="P-loop_NTPase"/>
</dbReference>
<keyword evidence="1" id="KW-0489">Methyltransferase</keyword>
<organism evidence="8 9">
    <name type="scientific">Exserohilum turcicum (strain 28A)</name>
    <name type="common">Northern leaf blight fungus</name>
    <name type="synonym">Setosphaeria turcica</name>
    <dbReference type="NCBI Taxonomy" id="671987"/>
    <lineage>
        <taxon>Eukaryota</taxon>
        <taxon>Fungi</taxon>
        <taxon>Dikarya</taxon>
        <taxon>Ascomycota</taxon>
        <taxon>Pezizomycotina</taxon>
        <taxon>Dothideomycetes</taxon>
        <taxon>Pleosporomycetidae</taxon>
        <taxon>Pleosporales</taxon>
        <taxon>Pleosporineae</taxon>
        <taxon>Pleosporaceae</taxon>
        <taxon>Exserohilum</taxon>
    </lineage>
</organism>
<dbReference type="HOGENOM" id="CLU_000796_0_0_1"/>
<reference evidence="8 9" key="1">
    <citation type="journal article" date="2012" name="PLoS Pathog.">
        <title>Diverse lifestyles and strategies of plant pathogenesis encoded in the genomes of eighteen Dothideomycetes fungi.</title>
        <authorList>
            <person name="Ohm R.A."/>
            <person name="Feau N."/>
            <person name="Henrissat B."/>
            <person name="Schoch C.L."/>
            <person name="Horwitz B.A."/>
            <person name="Barry K.W."/>
            <person name="Condon B.J."/>
            <person name="Copeland A.C."/>
            <person name="Dhillon B."/>
            <person name="Glaser F."/>
            <person name="Hesse C.N."/>
            <person name="Kosti I."/>
            <person name="LaButti K."/>
            <person name="Lindquist E.A."/>
            <person name="Lucas S."/>
            <person name="Salamov A.A."/>
            <person name="Bradshaw R.E."/>
            <person name="Ciuffetti L."/>
            <person name="Hamelin R.C."/>
            <person name="Kema G.H.J."/>
            <person name="Lawrence C."/>
            <person name="Scott J.A."/>
            <person name="Spatafora J.W."/>
            <person name="Turgeon B.G."/>
            <person name="de Wit P.J.G.M."/>
            <person name="Zhong S."/>
            <person name="Goodwin S.B."/>
            <person name="Grigoriev I.V."/>
        </authorList>
    </citation>
    <scope>NUCLEOTIDE SEQUENCE [LARGE SCALE GENOMIC DNA]</scope>
    <source>
        <strain evidence="9">28A</strain>
    </source>
</reference>
<dbReference type="SUPFAM" id="SSF53335">
    <property type="entry name" value="S-adenosyl-L-methionine-dependent methyltransferases"/>
    <property type="match status" value="1"/>
</dbReference>